<accession>A0ABY6PSM2</accession>
<organism evidence="2 3">
    <name type="scientific">Streptomyces drozdowiczii</name>
    <dbReference type="NCBI Taxonomy" id="202862"/>
    <lineage>
        <taxon>Bacteria</taxon>
        <taxon>Bacillati</taxon>
        <taxon>Actinomycetota</taxon>
        <taxon>Actinomycetes</taxon>
        <taxon>Kitasatosporales</taxon>
        <taxon>Streptomycetaceae</taxon>
        <taxon>Streptomyces</taxon>
    </lineage>
</organism>
<sequence>MPAFRDFNFKLLVIEQLMYTDETLTPAFRIADCLKAKGIDQDPQTYAYENDLAFTVLDEARAHFEALEISTELLATVETLTVDGGLEVYQECAPVWDGEDDLFDIGSLDDLDLLPNLRLIEGVDDCGIGMSFDTDVLASRGITTD</sequence>
<feature type="domain" description="DUF6892" evidence="1">
    <location>
        <begin position="2"/>
        <end position="142"/>
    </location>
</feature>
<reference evidence="2" key="1">
    <citation type="journal article" date="2022" name="Front. Microbiol.">
        <title>Mirubactin C rescues the lethal effect of cell wall biosynthesis mutations in Bacillus subtilis.</title>
        <authorList>
            <person name="Kepplinger B."/>
            <person name="Wen X."/>
            <person name="Tyler A.R."/>
            <person name="Kim B.Y."/>
            <person name="Brown J."/>
            <person name="Banks P."/>
            <person name="Dashti Y."/>
            <person name="Mackenzie E.S."/>
            <person name="Wills C."/>
            <person name="Kawai Y."/>
            <person name="Waldron K.J."/>
            <person name="Allenby N.E.E."/>
            <person name="Wu L.J."/>
            <person name="Hall M.J."/>
            <person name="Errington J."/>
        </authorList>
    </citation>
    <scope>NUCLEOTIDE SEQUENCE</scope>
    <source>
        <strain evidence="2">MDA8-470</strain>
    </source>
</reference>
<keyword evidence="3" id="KW-1185">Reference proteome</keyword>
<dbReference type="Proteomes" id="UP001164963">
    <property type="component" value="Chromosome"/>
</dbReference>
<evidence type="ECO:0000259" key="1">
    <source>
        <dbReference type="Pfam" id="PF21832"/>
    </source>
</evidence>
<dbReference type="RefSeq" id="WP_265542779.1">
    <property type="nucleotide sequence ID" value="NZ_CP098740.1"/>
</dbReference>
<proteinExistence type="predicted"/>
<evidence type="ECO:0000313" key="3">
    <source>
        <dbReference type="Proteomes" id="UP001164963"/>
    </source>
</evidence>
<evidence type="ECO:0000313" key="2">
    <source>
        <dbReference type="EMBL" id="UZK55233.1"/>
    </source>
</evidence>
<name>A0ABY6PSM2_9ACTN</name>
<dbReference type="InterPro" id="IPR054187">
    <property type="entry name" value="DUF6892"/>
</dbReference>
<protein>
    <recommendedName>
        <fullName evidence="1">DUF6892 domain-containing protein</fullName>
    </recommendedName>
</protein>
<dbReference type="EMBL" id="CP098740">
    <property type="protein sequence ID" value="UZK55233.1"/>
    <property type="molecule type" value="Genomic_DNA"/>
</dbReference>
<gene>
    <name evidence="2" type="ORF">NEH16_14790</name>
</gene>
<dbReference type="Pfam" id="PF21832">
    <property type="entry name" value="DUF6892"/>
    <property type="match status" value="1"/>
</dbReference>